<dbReference type="GeneID" id="19116275"/>
<evidence type="ECO:0000256" key="3">
    <source>
        <dbReference type="ARBA" id="ARBA00017411"/>
    </source>
</evidence>
<organism evidence="10 11">
    <name type="scientific">Baudoinia panamericana (strain UAMH 10762)</name>
    <name type="common">Angels' share fungus</name>
    <name type="synonym">Baudoinia compniacensis (strain UAMH 10762)</name>
    <dbReference type="NCBI Taxonomy" id="717646"/>
    <lineage>
        <taxon>Eukaryota</taxon>
        <taxon>Fungi</taxon>
        <taxon>Dikarya</taxon>
        <taxon>Ascomycota</taxon>
        <taxon>Pezizomycotina</taxon>
        <taxon>Dothideomycetes</taxon>
        <taxon>Dothideomycetidae</taxon>
        <taxon>Mycosphaerellales</taxon>
        <taxon>Teratosphaeriaceae</taxon>
        <taxon>Baudoinia</taxon>
    </lineage>
</organism>
<proteinExistence type="predicted"/>
<dbReference type="InterPro" id="IPR018856">
    <property type="entry name" value="Stn1_N"/>
</dbReference>
<evidence type="ECO:0000256" key="5">
    <source>
        <dbReference type="ARBA" id="ARBA00022895"/>
    </source>
</evidence>
<keyword evidence="6" id="KW-0238">DNA-binding</keyword>
<dbReference type="CDD" id="cd03524">
    <property type="entry name" value="RPA2_OBF_family"/>
    <property type="match status" value="1"/>
</dbReference>
<dbReference type="OrthoDB" id="77828at2759"/>
<evidence type="ECO:0000256" key="7">
    <source>
        <dbReference type="ARBA" id="ARBA00023242"/>
    </source>
</evidence>
<dbReference type="GO" id="GO:0000781">
    <property type="term" value="C:chromosome, telomeric region"/>
    <property type="evidence" value="ECO:0007669"/>
    <property type="project" value="UniProtKB-SubCell"/>
</dbReference>
<dbReference type="PANTHER" id="PTHR13989:SF33">
    <property type="entry name" value="CST COMPLEX SUBUNIT STN1"/>
    <property type="match status" value="1"/>
</dbReference>
<evidence type="ECO:0000256" key="2">
    <source>
        <dbReference type="ARBA" id="ARBA00004574"/>
    </source>
</evidence>
<dbReference type="EMBL" id="KB445553">
    <property type="protein sequence ID" value="EMC98495.1"/>
    <property type="molecule type" value="Genomic_DNA"/>
</dbReference>
<evidence type="ECO:0000256" key="4">
    <source>
        <dbReference type="ARBA" id="ARBA00022454"/>
    </source>
</evidence>
<dbReference type="GO" id="GO:0005634">
    <property type="term" value="C:nucleus"/>
    <property type="evidence" value="ECO:0007669"/>
    <property type="project" value="UniProtKB-SubCell"/>
</dbReference>
<dbReference type="PANTHER" id="PTHR13989">
    <property type="entry name" value="REPLICATION PROTEIN A-RELATED"/>
    <property type="match status" value="1"/>
</dbReference>
<dbReference type="OMA" id="FCFKASP"/>
<evidence type="ECO:0000256" key="6">
    <source>
        <dbReference type="ARBA" id="ARBA00023125"/>
    </source>
</evidence>
<dbReference type="InterPro" id="IPR040260">
    <property type="entry name" value="RFA2-like"/>
</dbReference>
<dbReference type="Pfam" id="PF10451">
    <property type="entry name" value="Stn1"/>
    <property type="match status" value="1"/>
</dbReference>
<sequence>MSDEVATCTSYPKRYFNASQTWDHWNPLTATDIHALRTESGFEGQKIYFFGYHPIRYTRVVGILVDIELRGRYTILTIDDSSGACIDVKIEARRVTRGDNAECPSNTTVDNVDIHVIIGSGPTIHLHRKPLEIGSVLKVKGTISAFRGVRQIELKRLFTVDDTNAEARAWAETAKWKRDVLAEDWILTRQQQHEIDERCRQEERKAFELSKKRREWHNKYGAAKRTYDEKREARRREKEMRYNAGALKGSHLIPAPWD</sequence>
<dbReference type="AlphaFoldDB" id="M2NHK0"/>
<keyword evidence="4" id="KW-0158">Chromosome</keyword>
<keyword evidence="11" id="KW-1185">Reference proteome</keyword>
<accession>M2NHK0</accession>
<dbReference type="Proteomes" id="UP000011761">
    <property type="component" value="Unassembled WGS sequence"/>
</dbReference>
<keyword evidence="5" id="KW-0779">Telomere</keyword>
<evidence type="ECO:0000256" key="8">
    <source>
        <dbReference type="ARBA" id="ARBA00030039"/>
    </source>
</evidence>
<dbReference type="RefSeq" id="XP_007674590.1">
    <property type="nucleotide sequence ID" value="XM_007676400.1"/>
</dbReference>
<dbReference type="eggNOG" id="ENOG502RY83">
    <property type="taxonomic scope" value="Eukaryota"/>
</dbReference>
<dbReference type="HOGENOM" id="CLU_054798_0_1_1"/>
<evidence type="ECO:0000256" key="1">
    <source>
        <dbReference type="ARBA" id="ARBA00004123"/>
    </source>
</evidence>
<comment type="subcellular location">
    <subcellularLocation>
        <location evidence="2">Chromosome</location>
        <location evidence="2">Telomere</location>
    </subcellularLocation>
    <subcellularLocation>
        <location evidence="1">Nucleus</location>
    </subcellularLocation>
</comment>
<protein>
    <recommendedName>
        <fullName evidence="3">CST complex subunit STN1</fullName>
    </recommendedName>
    <alternativeName>
        <fullName evidence="8">Suppressor of cdc thirteen homolog</fullName>
    </alternativeName>
</protein>
<evidence type="ECO:0000259" key="9">
    <source>
        <dbReference type="Pfam" id="PF10451"/>
    </source>
</evidence>
<gene>
    <name evidence="10" type="ORF">BAUCODRAFT_66325</name>
</gene>
<dbReference type="Gene3D" id="2.40.50.140">
    <property type="entry name" value="Nucleic acid-binding proteins"/>
    <property type="match status" value="1"/>
</dbReference>
<evidence type="ECO:0000313" key="11">
    <source>
        <dbReference type="Proteomes" id="UP000011761"/>
    </source>
</evidence>
<keyword evidence="7" id="KW-0539">Nucleus</keyword>
<evidence type="ECO:0000313" key="10">
    <source>
        <dbReference type="EMBL" id="EMC98495.1"/>
    </source>
</evidence>
<dbReference type="InterPro" id="IPR012340">
    <property type="entry name" value="NA-bd_OB-fold"/>
</dbReference>
<name>M2NHK0_BAUPA</name>
<dbReference type="GO" id="GO:0003677">
    <property type="term" value="F:DNA binding"/>
    <property type="evidence" value="ECO:0007669"/>
    <property type="project" value="UniProtKB-KW"/>
</dbReference>
<dbReference type="SUPFAM" id="SSF50249">
    <property type="entry name" value="Nucleic acid-binding proteins"/>
    <property type="match status" value="1"/>
</dbReference>
<dbReference type="KEGG" id="bcom:BAUCODRAFT_66325"/>
<feature type="domain" description="CST complex subunit Stn1 N-terminal" evidence="9">
    <location>
        <begin position="8"/>
        <end position="92"/>
    </location>
</feature>
<reference evidence="10 11" key="1">
    <citation type="journal article" date="2012" name="PLoS Pathog.">
        <title>Diverse lifestyles and strategies of plant pathogenesis encoded in the genomes of eighteen Dothideomycetes fungi.</title>
        <authorList>
            <person name="Ohm R.A."/>
            <person name="Feau N."/>
            <person name="Henrissat B."/>
            <person name="Schoch C.L."/>
            <person name="Horwitz B.A."/>
            <person name="Barry K.W."/>
            <person name="Condon B.J."/>
            <person name="Copeland A.C."/>
            <person name="Dhillon B."/>
            <person name="Glaser F."/>
            <person name="Hesse C.N."/>
            <person name="Kosti I."/>
            <person name="LaButti K."/>
            <person name="Lindquist E.A."/>
            <person name="Lucas S."/>
            <person name="Salamov A.A."/>
            <person name="Bradshaw R.E."/>
            <person name="Ciuffetti L."/>
            <person name="Hamelin R.C."/>
            <person name="Kema G.H.J."/>
            <person name="Lawrence C."/>
            <person name="Scott J.A."/>
            <person name="Spatafora J.W."/>
            <person name="Turgeon B.G."/>
            <person name="de Wit P.J.G.M."/>
            <person name="Zhong S."/>
            <person name="Goodwin S.B."/>
            <person name="Grigoriev I.V."/>
        </authorList>
    </citation>
    <scope>NUCLEOTIDE SEQUENCE [LARGE SCALE GENOMIC DNA]</scope>
    <source>
        <strain evidence="10 11">UAMH 10762</strain>
    </source>
</reference>